<keyword evidence="2 4" id="KW-0863">Zinc-finger</keyword>
<keyword evidence="4" id="KW-0949">S-adenosyl-L-methionine</keyword>
<evidence type="ECO:0000256" key="3">
    <source>
        <dbReference type="ARBA" id="ARBA00022833"/>
    </source>
</evidence>
<keyword evidence="1 4" id="KW-0479">Metal-binding</keyword>
<reference evidence="7" key="1">
    <citation type="submission" date="2025-08" db="UniProtKB">
        <authorList>
            <consortium name="RefSeq"/>
        </authorList>
    </citation>
    <scope>IDENTIFICATION</scope>
    <source>
        <tissue evidence="7">Muscle</tissue>
    </source>
</reference>
<dbReference type="Proteomes" id="UP000694941">
    <property type="component" value="Unplaced"/>
</dbReference>
<dbReference type="Pfam" id="PF05253">
    <property type="entry name" value="zf-U11-48K"/>
    <property type="match status" value="1"/>
</dbReference>
<keyword evidence="4" id="KW-0489">Methyltransferase</keyword>
<evidence type="ECO:0000256" key="4">
    <source>
        <dbReference type="RuleBase" id="RU367103"/>
    </source>
</evidence>
<keyword evidence="4" id="KW-0808">Transferase</keyword>
<comment type="catalytic activity">
    <reaction evidence="4">
        <text>adenosine(4) in tRNA(His) + S-adenosyl-L-methionine = 2'-O-methyladenosine(4) in tRNA(His) + S-adenosyl-L-homocysteine + H(+)</text>
        <dbReference type="Rhea" id="RHEA:43196"/>
        <dbReference type="Rhea" id="RHEA-COMP:10401"/>
        <dbReference type="Rhea" id="RHEA-COMP:10402"/>
        <dbReference type="ChEBI" id="CHEBI:15378"/>
        <dbReference type="ChEBI" id="CHEBI:57856"/>
        <dbReference type="ChEBI" id="CHEBI:59789"/>
        <dbReference type="ChEBI" id="CHEBI:74411"/>
        <dbReference type="ChEBI" id="CHEBI:74477"/>
        <dbReference type="EC" id="2.1.1.225"/>
    </reaction>
</comment>
<feature type="domain" description="CHHC U11-48K-type" evidence="5">
    <location>
        <begin position="47"/>
        <end position="74"/>
    </location>
</feature>
<dbReference type="PROSITE" id="PS51800">
    <property type="entry name" value="ZF_CHHC_U11_48K"/>
    <property type="match status" value="1"/>
</dbReference>
<evidence type="ECO:0000259" key="5">
    <source>
        <dbReference type="PROSITE" id="PS51800"/>
    </source>
</evidence>
<sequence length="106" mass="12171">MEHQEIRYCSHFLERKGRFCKMKALPGLLVCGEHCPLEVEECNKGKRIQCPLDGSHTCFAKKLESHLKKCNARKKELPVYYSTNVNSGHASQPVEKVKLFVISFSF</sequence>
<evidence type="ECO:0000313" key="6">
    <source>
        <dbReference type="Proteomes" id="UP000694941"/>
    </source>
</evidence>
<name>A0ABM1BVF6_LIMPO</name>
<dbReference type="InterPro" id="IPR021721">
    <property type="entry name" value="Znf_CCCH-type_TRM13"/>
</dbReference>
<comment type="function">
    <text evidence="4">tRNA methylase which 2'-O-methylates cytidine(4) in tRNA(Pro) and tRNA(Gly)(GCC), and adenosine(4) in tRNA(His).</text>
</comment>
<dbReference type="PANTHER" id="PTHR12998">
    <property type="entry name" value="TRNA:M(4)X MODIFICATION ENZYME TRM13 HOMOLOG"/>
    <property type="match status" value="1"/>
</dbReference>
<dbReference type="Pfam" id="PF11722">
    <property type="entry name" value="zf-TRM13_CCCH"/>
    <property type="match status" value="1"/>
</dbReference>
<evidence type="ECO:0000313" key="7">
    <source>
        <dbReference type="RefSeq" id="XP_013789441.1"/>
    </source>
</evidence>
<comment type="catalytic activity">
    <reaction evidence="4">
        <text>cytidine(4) in tRNA(Pro) + S-adenosyl-L-methionine = 2'-O-methylcytidine(4) in tRNA(Pro) + S-adenosyl-L-homocysteine + H(+)</text>
        <dbReference type="Rhea" id="RHEA:32767"/>
        <dbReference type="Rhea" id="RHEA-COMP:10397"/>
        <dbReference type="Rhea" id="RHEA-COMP:10398"/>
        <dbReference type="ChEBI" id="CHEBI:15378"/>
        <dbReference type="ChEBI" id="CHEBI:57856"/>
        <dbReference type="ChEBI" id="CHEBI:59789"/>
        <dbReference type="ChEBI" id="CHEBI:74495"/>
        <dbReference type="ChEBI" id="CHEBI:82748"/>
        <dbReference type="EC" id="2.1.1.225"/>
    </reaction>
</comment>
<evidence type="ECO:0000256" key="2">
    <source>
        <dbReference type="ARBA" id="ARBA00022771"/>
    </source>
</evidence>
<proteinExistence type="inferred from homology"/>
<dbReference type="InterPro" id="IPR022776">
    <property type="entry name" value="TRM13/UPF0224_CHHC_Znf_dom"/>
</dbReference>
<dbReference type="PANTHER" id="PTHR12998:SF0">
    <property type="entry name" value="TRNA:M(4)X MODIFICATION ENZYME TRM13 HOMOLOG"/>
    <property type="match status" value="1"/>
</dbReference>
<comment type="similarity">
    <text evidence="4">Belongs to the methyltransferase TRM13 family.</text>
</comment>
<dbReference type="EC" id="2.1.1.225" evidence="4"/>
<protein>
    <recommendedName>
        <fullName evidence="4">tRNA:m(4)X modification enzyme TRM13</fullName>
        <ecNumber evidence="4">2.1.1.225</ecNumber>
    </recommendedName>
</protein>
<keyword evidence="6" id="KW-1185">Reference proteome</keyword>
<dbReference type="GeneID" id="106473304"/>
<gene>
    <name evidence="7" type="primary">LOC106473304</name>
</gene>
<keyword evidence="4" id="KW-0819">tRNA processing</keyword>
<dbReference type="RefSeq" id="XP_013789441.1">
    <property type="nucleotide sequence ID" value="XM_013933987.1"/>
</dbReference>
<evidence type="ECO:0000256" key="1">
    <source>
        <dbReference type="ARBA" id="ARBA00022723"/>
    </source>
</evidence>
<accession>A0ABM1BVF6</accession>
<comment type="catalytic activity">
    <reaction evidence="4">
        <text>cytidine(4) in tRNA(Gly)(GCC) + S-adenosyl-L-methionine = 2'-O-methylcytidine(4) in tRNA(Gly)(GCC) + S-adenosyl-L-homocysteine + H(+)</text>
        <dbReference type="Rhea" id="RHEA:43192"/>
        <dbReference type="Rhea" id="RHEA-COMP:10399"/>
        <dbReference type="Rhea" id="RHEA-COMP:10400"/>
        <dbReference type="ChEBI" id="CHEBI:15378"/>
        <dbReference type="ChEBI" id="CHEBI:57856"/>
        <dbReference type="ChEBI" id="CHEBI:59789"/>
        <dbReference type="ChEBI" id="CHEBI:74495"/>
        <dbReference type="ChEBI" id="CHEBI:82748"/>
        <dbReference type="EC" id="2.1.1.225"/>
    </reaction>
</comment>
<dbReference type="InterPro" id="IPR039044">
    <property type="entry name" value="Trm13"/>
</dbReference>
<organism evidence="6 7">
    <name type="scientific">Limulus polyphemus</name>
    <name type="common">Atlantic horseshoe crab</name>
    <dbReference type="NCBI Taxonomy" id="6850"/>
    <lineage>
        <taxon>Eukaryota</taxon>
        <taxon>Metazoa</taxon>
        <taxon>Ecdysozoa</taxon>
        <taxon>Arthropoda</taxon>
        <taxon>Chelicerata</taxon>
        <taxon>Merostomata</taxon>
        <taxon>Xiphosura</taxon>
        <taxon>Limulidae</taxon>
        <taxon>Limulus</taxon>
    </lineage>
</organism>
<keyword evidence="3 4" id="KW-0862">Zinc</keyword>